<gene>
    <name evidence="1" type="ORF">T4A_7442</name>
    <name evidence="2" type="ORF">T4B_5135</name>
    <name evidence="3" type="ORF">T4C_4111</name>
</gene>
<evidence type="ECO:0000313" key="6">
    <source>
        <dbReference type="Proteomes" id="UP000054826"/>
    </source>
</evidence>
<protein>
    <submittedName>
        <fullName evidence="3">Uncharacterized protein</fullName>
    </submittedName>
</protein>
<evidence type="ECO:0000313" key="5">
    <source>
        <dbReference type="Proteomes" id="UP000054805"/>
    </source>
</evidence>
<comment type="caution">
    <text evidence="3">The sequence shown here is derived from an EMBL/GenBank/DDBJ whole genome shotgun (WGS) entry which is preliminary data.</text>
</comment>
<dbReference type="EMBL" id="JYDS01000122">
    <property type="protein sequence ID" value="KRZ24375.1"/>
    <property type="molecule type" value="Genomic_DNA"/>
</dbReference>
<organism evidence="3 6">
    <name type="scientific">Trichinella pseudospiralis</name>
    <name type="common">Parasitic roundworm</name>
    <dbReference type="NCBI Taxonomy" id="6337"/>
    <lineage>
        <taxon>Eukaryota</taxon>
        <taxon>Metazoa</taxon>
        <taxon>Ecdysozoa</taxon>
        <taxon>Nematoda</taxon>
        <taxon>Enoplea</taxon>
        <taxon>Dorylaimia</taxon>
        <taxon>Trichinellida</taxon>
        <taxon>Trichinellidae</taxon>
        <taxon>Trichinella</taxon>
    </lineage>
</organism>
<sequence>MLWRKFMSFIKDDYGNTSKYEKYLFWIANFLPVEMVHCRWMIYLFANDILCGLGKLIALAFDKGKNMFPRLRLFMSATLNALTLASAATCSVSHVPLKLKPVALRTRMSPWQSFPPSHLSC</sequence>
<accession>A0A0V1K6H1</accession>
<dbReference type="Proteomes" id="UP000054826">
    <property type="component" value="Unassembled WGS sequence"/>
</dbReference>
<name>A0A0V1K6H1_TRIPS</name>
<evidence type="ECO:0000313" key="1">
    <source>
        <dbReference type="EMBL" id="KRY68499.1"/>
    </source>
</evidence>
<evidence type="ECO:0000313" key="4">
    <source>
        <dbReference type="Proteomes" id="UP000054632"/>
    </source>
</evidence>
<dbReference type="AlphaFoldDB" id="A0A0V1K6H1"/>
<dbReference type="Proteomes" id="UP000054805">
    <property type="component" value="Unassembled WGS sequence"/>
</dbReference>
<dbReference type="EMBL" id="JYDR01000110">
    <property type="protein sequence ID" value="KRY68499.1"/>
    <property type="molecule type" value="Genomic_DNA"/>
</dbReference>
<evidence type="ECO:0000313" key="3">
    <source>
        <dbReference type="EMBL" id="KRZ42830.1"/>
    </source>
</evidence>
<dbReference type="Proteomes" id="UP000054632">
    <property type="component" value="Unassembled WGS sequence"/>
</dbReference>
<reference evidence="4 5" key="1">
    <citation type="submission" date="2015-01" db="EMBL/GenBank/DDBJ databases">
        <title>Evolution of Trichinella species and genotypes.</title>
        <authorList>
            <person name="Korhonen P.K."/>
            <person name="Edoardo P."/>
            <person name="Giuseppe L.R."/>
            <person name="Gasser R.B."/>
        </authorList>
    </citation>
    <scope>NUCLEOTIDE SEQUENCE [LARGE SCALE GENOMIC DNA]</scope>
    <source>
        <strain evidence="1">ISS13</strain>
        <strain evidence="3">ISS176</strain>
        <strain evidence="2">ISS588</strain>
    </source>
</reference>
<proteinExistence type="predicted"/>
<keyword evidence="5" id="KW-1185">Reference proteome</keyword>
<evidence type="ECO:0000313" key="2">
    <source>
        <dbReference type="EMBL" id="KRZ24375.1"/>
    </source>
</evidence>
<dbReference type="EMBL" id="JYDV01000012">
    <property type="protein sequence ID" value="KRZ42830.1"/>
    <property type="molecule type" value="Genomic_DNA"/>
</dbReference>